<feature type="domain" description="Aldehyde dehydrogenase" evidence="3">
    <location>
        <begin position="22"/>
        <end position="472"/>
    </location>
</feature>
<evidence type="ECO:0000256" key="1">
    <source>
        <dbReference type="ARBA" id="ARBA00023002"/>
    </source>
</evidence>
<name>A0ABT1JBU2_ACTCY</name>
<reference evidence="4 5" key="1">
    <citation type="submission" date="2022-06" db="EMBL/GenBank/DDBJ databases">
        <title>Genomic Encyclopedia of Type Strains, Phase I: the one thousand microbial genomes (KMG-I) project.</title>
        <authorList>
            <person name="Kyrpides N."/>
        </authorList>
    </citation>
    <scope>NUCLEOTIDE SEQUENCE [LARGE SCALE GENOMIC DNA]</scope>
    <source>
        <strain evidence="4 5">DSM 43889</strain>
    </source>
</reference>
<protein>
    <submittedName>
        <fullName evidence="4">Betaine-aldehyde dehydrogenase</fullName>
    </submittedName>
</protein>
<dbReference type="Pfam" id="PF00171">
    <property type="entry name" value="Aldedh"/>
    <property type="match status" value="1"/>
</dbReference>
<dbReference type="InterPro" id="IPR015590">
    <property type="entry name" value="Aldehyde_DH_dom"/>
</dbReference>
<dbReference type="SUPFAM" id="SSF53720">
    <property type="entry name" value="ALDH-like"/>
    <property type="match status" value="1"/>
</dbReference>
<comment type="caution">
    <text evidence="4">The sequence shown here is derived from an EMBL/GenBank/DDBJ whole genome shotgun (WGS) entry which is preliminary data.</text>
</comment>
<gene>
    <name evidence="4" type="ORF">G443_000240</name>
</gene>
<evidence type="ECO:0000259" key="3">
    <source>
        <dbReference type="Pfam" id="PF00171"/>
    </source>
</evidence>
<feature type="region of interest" description="Disordered" evidence="2">
    <location>
        <begin position="20"/>
        <end position="40"/>
    </location>
</feature>
<organism evidence="4 5">
    <name type="scientific">Actinoalloteichus caeruleus DSM 43889</name>
    <dbReference type="NCBI Taxonomy" id="1120930"/>
    <lineage>
        <taxon>Bacteria</taxon>
        <taxon>Bacillati</taxon>
        <taxon>Actinomycetota</taxon>
        <taxon>Actinomycetes</taxon>
        <taxon>Pseudonocardiales</taxon>
        <taxon>Pseudonocardiaceae</taxon>
        <taxon>Actinoalloteichus</taxon>
        <taxon>Actinoalloteichus cyanogriseus</taxon>
    </lineage>
</organism>
<sequence>MELPASVANFVAGQPTGVEGTERTTLVDPSSGTEFGSAPISRWNDVDTAMRRAENAHTGWAATTPHERQRALLRWADLVEGAADEFVAAECANTGKPARQVAERELPLAVEHIRFFAGASRVLDGVAAGEYQRGHSSLLRSEPLGVCAHMMPHSHPMFLAAAGVAPALAAGNAVVLKPAETTPLTSVMLAERAAEALPPGVLNVICGDRDTGRAMVAHEVPRLVSLTGAVRSGMEVAGSAAADLKRVHLRLGGKAPALVFGDVDVPLVAGELARAAFANAGQDCLAAARVLVADEVYDELVAAFVHEVRGLRVGPPSDRDAFYGPLNNENQVEQVEGVLDRLPEHATILTGGVRSDQPGYFFEPTVIAGVDQDDETVQNEIFGPVVTLQRFTDVDQAVGWANGVRYGGAASVWTRDHARAVRLSGLLSFGCVWINNHGSVVAEMPQSGFRHSGHGTGISRHGLDDYTRFKHVMSLL</sequence>
<dbReference type="PROSITE" id="PS00070">
    <property type="entry name" value="ALDEHYDE_DEHYDR_CYS"/>
    <property type="match status" value="1"/>
</dbReference>
<dbReference type="Proteomes" id="UP000791080">
    <property type="component" value="Unassembled WGS sequence"/>
</dbReference>
<keyword evidence="5" id="KW-1185">Reference proteome</keyword>
<dbReference type="InterPro" id="IPR016163">
    <property type="entry name" value="Ald_DH_C"/>
</dbReference>
<proteinExistence type="predicted"/>
<dbReference type="Gene3D" id="3.40.605.10">
    <property type="entry name" value="Aldehyde Dehydrogenase, Chain A, domain 1"/>
    <property type="match status" value="1"/>
</dbReference>
<evidence type="ECO:0000313" key="5">
    <source>
        <dbReference type="Proteomes" id="UP000791080"/>
    </source>
</evidence>
<dbReference type="InterPro" id="IPR016160">
    <property type="entry name" value="Ald_DH_CS_CYS"/>
</dbReference>
<dbReference type="Gene3D" id="3.40.309.10">
    <property type="entry name" value="Aldehyde Dehydrogenase, Chain A, domain 2"/>
    <property type="match status" value="1"/>
</dbReference>
<dbReference type="RefSeq" id="WP_245588786.1">
    <property type="nucleotide sequence ID" value="NZ_AUBJ02000001.1"/>
</dbReference>
<keyword evidence="1" id="KW-0560">Oxidoreductase</keyword>
<feature type="compositionally biased region" description="Polar residues" evidence="2">
    <location>
        <begin position="23"/>
        <end position="34"/>
    </location>
</feature>
<dbReference type="PANTHER" id="PTHR11699">
    <property type="entry name" value="ALDEHYDE DEHYDROGENASE-RELATED"/>
    <property type="match status" value="1"/>
</dbReference>
<accession>A0ABT1JBU2</accession>
<dbReference type="EMBL" id="AUBJ02000001">
    <property type="protein sequence ID" value="MCP2329970.1"/>
    <property type="molecule type" value="Genomic_DNA"/>
</dbReference>
<evidence type="ECO:0000313" key="4">
    <source>
        <dbReference type="EMBL" id="MCP2329970.1"/>
    </source>
</evidence>
<dbReference type="InterPro" id="IPR016161">
    <property type="entry name" value="Ald_DH/histidinol_DH"/>
</dbReference>
<evidence type="ECO:0000256" key="2">
    <source>
        <dbReference type="SAM" id="MobiDB-lite"/>
    </source>
</evidence>
<dbReference type="InterPro" id="IPR016162">
    <property type="entry name" value="Ald_DH_N"/>
</dbReference>